<reference evidence="2" key="2">
    <citation type="submission" date="2020-09" db="EMBL/GenBank/DDBJ databases">
        <authorList>
            <person name="Sun Q."/>
            <person name="Ohkuma M."/>
        </authorList>
    </citation>
    <scope>NUCLEOTIDE SEQUENCE</scope>
    <source>
        <strain evidence="2">JCM 3172</strain>
    </source>
</reference>
<keyword evidence="3" id="KW-1185">Reference proteome</keyword>
<protein>
    <submittedName>
        <fullName evidence="2">Uncharacterized protein</fullName>
    </submittedName>
</protein>
<accession>A0A918LX59</accession>
<sequence length="149" mass="16032">MGHSYALAVNLTAGGAPLLVPALCLAQAETDHPRAAHRCRDARADRRTGRGHDVPRRQGAPGKVRGTLTALTRPRREAADRVRRRTWSSYGYSLRHVAHIAYAAEVPAMVSPQMQQVPRFGASLVVSGSLAMSFGPISRSLMASPALAR</sequence>
<dbReference type="Proteomes" id="UP000619486">
    <property type="component" value="Unassembled WGS sequence"/>
</dbReference>
<feature type="compositionally biased region" description="Basic and acidic residues" evidence="1">
    <location>
        <begin position="45"/>
        <end position="56"/>
    </location>
</feature>
<evidence type="ECO:0000256" key="1">
    <source>
        <dbReference type="SAM" id="MobiDB-lite"/>
    </source>
</evidence>
<evidence type="ECO:0000313" key="2">
    <source>
        <dbReference type="EMBL" id="GGT62659.1"/>
    </source>
</evidence>
<comment type="caution">
    <text evidence="2">The sequence shown here is derived from an EMBL/GenBank/DDBJ whole genome shotgun (WGS) entry which is preliminary data.</text>
</comment>
<dbReference type="AlphaFoldDB" id="A0A918LX59"/>
<reference evidence="2" key="1">
    <citation type="journal article" date="2014" name="Int. J. Syst. Evol. Microbiol.">
        <title>Complete genome sequence of Corynebacterium casei LMG S-19264T (=DSM 44701T), isolated from a smear-ripened cheese.</title>
        <authorList>
            <consortium name="US DOE Joint Genome Institute (JGI-PGF)"/>
            <person name="Walter F."/>
            <person name="Albersmeier A."/>
            <person name="Kalinowski J."/>
            <person name="Ruckert C."/>
        </authorList>
    </citation>
    <scope>NUCLEOTIDE SEQUENCE</scope>
    <source>
        <strain evidence="2">JCM 3172</strain>
    </source>
</reference>
<dbReference type="EMBL" id="BMQQ01000042">
    <property type="protein sequence ID" value="GGT62659.1"/>
    <property type="molecule type" value="Genomic_DNA"/>
</dbReference>
<gene>
    <name evidence="2" type="ORF">GCM10014713_65040</name>
</gene>
<proteinExistence type="predicted"/>
<organism evidence="2 3">
    <name type="scientific">Streptomyces purpureus</name>
    <dbReference type="NCBI Taxonomy" id="1951"/>
    <lineage>
        <taxon>Bacteria</taxon>
        <taxon>Bacillati</taxon>
        <taxon>Actinomycetota</taxon>
        <taxon>Actinomycetes</taxon>
        <taxon>Kitasatosporales</taxon>
        <taxon>Streptomycetaceae</taxon>
        <taxon>Streptomyces</taxon>
    </lineage>
</organism>
<evidence type="ECO:0000313" key="3">
    <source>
        <dbReference type="Proteomes" id="UP000619486"/>
    </source>
</evidence>
<feature type="region of interest" description="Disordered" evidence="1">
    <location>
        <begin position="45"/>
        <end position="65"/>
    </location>
</feature>
<name>A0A918LX59_9ACTN</name>